<dbReference type="InterPro" id="IPR049326">
    <property type="entry name" value="Rhodopsin_dom_fungi"/>
</dbReference>
<dbReference type="InterPro" id="IPR052337">
    <property type="entry name" value="SAT4-like"/>
</dbReference>
<evidence type="ECO:0000256" key="4">
    <source>
        <dbReference type="ARBA" id="ARBA00023136"/>
    </source>
</evidence>
<keyword evidence="2 7" id="KW-0812">Transmembrane</keyword>
<protein>
    <recommendedName>
        <fullName evidence="8">Rhodopsin domain-containing protein</fullName>
    </recommendedName>
</protein>
<dbReference type="AlphaFoldDB" id="A0A1E1LSN2"/>
<comment type="similarity">
    <text evidence="5">Belongs to the SAT4 family.</text>
</comment>
<dbReference type="PANTHER" id="PTHR33048">
    <property type="entry name" value="PTH11-LIKE INTEGRAL MEMBRANE PROTEIN (AFU_ORTHOLOGUE AFUA_5G11245)"/>
    <property type="match status" value="1"/>
</dbReference>
<feature type="transmembrane region" description="Helical" evidence="7">
    <location>
        <begin position="190"/>
        <end position="212"/>
    </location>
</feature>
<gene>
    <name evidence="9" type="ORF">RCO7_11283</name>
</gene>
<evidence type="ECO:0000313" key="9">
    <source>
        <dbReference type="EMBL" id="CZT13478.1"/>
    </source>
</evidence>
<dbReference type="STRING" id="914237.A0A1E1LSN2"/>
<evidence type="ECO:0000256" key="6">
    <source>
        <dbReference type="SAM" id="MobiDB-lite"/>
    </source>
</evidence>
<dbReference type="PANTHER" id="PTHR33048:SF129">
    <property type="entry name" value="INTEGRAL MEMBRANE PROTEIN-RELATED"/>
    <property type="match status" value="1"/>
</dbReference>
<evidence type="ECO:0000259" key="8">
    <source>
        <dbReference type="Pfam" id="PF20684"/>
    </source>
</evidence>
<evidence type="ECO:0000256" key="1">
    <source>
        <dbReference type="ARBA" id="ARBA00004141"/>
    </source>
</evidence>
<name>A0A1E1LSN2_9HELO</name>
<feature type="compositionally biased region" description="Polar residues" evidence="6">
    <location>
        <begin position="322"/>
        <end position="334"/>
    </location>
</feature>
<feature type="domain" description="Rhodopsin" evidence="8">
    <location>
        <begin position="42"/>
        <end position="255"/>
    </location>
</feature>
<comment type="subcellular location">
    <subcellularLocation>
        <location evidence="1">Membrane</location>
        <topology evidence="1">Multi-pass membrane protein</topology>
    </subcellularLocation>
</comment>
<keyword evidence="3 7" id="KW-1133">Transmembrane helix</keyword>
<dbReference type="InParanoid" id="A0A1E1LSN2"/>
<feature type="region of interest" description="Disordered" evidence="6">
    <location>
        <begin position="299"/>
        <end position="339"/>
    </location>
</feature>
<feature type="transmembrane region" description="Helical" evidence="7">
    <location>
        <begin position="107"/>
        <end position="132"/>
    </location>
</feature>
<evidence type="ECO:0000313" key="10">
    <source>
        <dbReference type="Proteomes" id="UP000178129"/>
    </source>
</evidence>
<proteinExistence type="inferred from homology"/>
<feature type="transmembrane region" description="Helical" evidence="7">
    <location>
        <begin position="28"/>
        <end position="50"/>
    </location>
</feature>
<reference evidence="10" key="1">
    <citation type="submission" date="2016-03" db="EMBL/GenBank/DDBJ databases">
        <authorList>
            <person name="Ploux O."/>
        </authorList>
    </citation>
    <scope>NUCLEOTIDE SEQUENCE [LARGE SCALE GENOMIC DNA]</scope>
    <source>
        <strain evidence="10">UK7</strain>
    </source>
</reference>
<keyword evidence="4 7" id="KW-0472">Membrane</keyword>
<feature type="transmembrane region" description="Helical" evidence="7">
    <location>
        <begin position="224"/>
        <end position="246"/>
    </location>
</feature>
<dbReference type="Pfam" id="PF20684">
    <property type="entry name" value="Fung_rhodopsin"/>
    <property type="match status" value="1"/>
</dbReference>
<evidence type="ECO:0000256" key="3">
    <source>
        <dbReference type="ARBA" id="ARBA00022989"/>
    </source>
</evidence>
<sequence length="359" mass="39698">MQMPPLSEIASWPPANYDNPVTTGAANVVITCLFYPLIPTTAFMICALIGEWRCKWNRHIWDVKLDTVISGLKLVVTSEILFSLSTTLTKLSMLVLVYRIVKEGTKTFHRVVIGVMIFLILECLAFIITVLFQCGSPSAYWTITFEPQHCISEAKNTLAAGINNTIGDVAVVLLPIPLIWRLKLPFQQQIIIFVLFGAGFLVTVASIMRTYYLYKVNTTWDKTWVAMPAWISSSVELYLGIICASIPATKKFFSRISPKIFGATAFSQYGTKSRTTDRHSVAAPQNVELGDYAGYASTEDKEDKFDDPSPASPSSLHPAESRPQTSMSSASAAWSGTDDVTRVDCDDKIVDRYVAASGF</sequence>
<accession>A0A1E1LSN2</accession>
<organism evidence="9 10">
    <name type="scientific">Rhynchosporium graminicola</name>
    <dbReference type="NCBI Taxonomy" id="2792576"/>
    <lineage>
        <taxon>Eukaryota</taxon>
        <taxon>Fungi</taxon>
        <taxon>Dikarya</taxon>
        <taxon>Ascomycota</taxon>
        <taxon>Pezizomycotina</taxon>
        <taxon>Leotiomycetes</taxon>
        <taxon>Helotiales</taxon>
        <taxon>Ploettnerulaceae</taxon>
        <taxon>Rhynchosporium</taxon>
    </lineage>
</organism>
<dbReference type="EMBL" id="FJUW01000089">
    <property type="protein sequence ID" value="CZT13478.1"/>
    <property type="molecule type" value="Genomic_DNA"/>
</dbReference>
<dbReference type="Proteomes" id="UP000178129">
    <property type="component" value="Unassembled WGS sequence"/>
</dbReference>
<keyword evidence="10" id="KW-1185">Reference proteome</keyword>
<comment type="caution">
    <text evidence="9">The sequence shown here is derived from an EMBL/GenBank/DDBJ whole genome shotgun (WGS) entry which is preliminary data.</text>
</comment>
<evidence type="ECO:0000256" key="2">
    <source>
        <dbReference type="ARBA" id="ARBA00022692"/>
    </source>
</evidence>
<dbReference type="GO" id="GO:0016020">
    <property type="term" value="C:membrane"/>
    <property type="evidence" value="ECO:0007669"/>
    <property type="project" value="UniProtKB-SubCell"/>
</dbReference>
<evidence type="ECO:0000256" key="7">
    <source>
        <dbReference type="SAM" id="Phobius"/>
    </source>
</evidence>
<feature type="compositionally biased region" description="Low complexity" evidence="6">
    <location>
        <begin position="308"/>
        <end position="318"/>
    </location>
</feature>
<evidence type="ECO:0000256" key="5">
    <source>
        <dbReference type="ARBA" id="ARBA00038359"/>
    </source>
</evidence>